<evidence type="ECO:0000313" key="10">
    <source>
        <dbReference type="EMBL" id="KAK4252764.1"/>
    </source>
</evidence>
<organism evidence="10 11">
    <name type="scientific">Acacia crassicarpa</name>
    <name type="common">northern wattle</name>
    <dbReference type="NCBI Taxonomy" id="499986"/>
    <lineage>
        <taxon>Eukaryota</taxon>
        <taxon>Viridiplantae</taxon>
        <taxon>Streptophyta</taxon>
        <taxon>Embryophyta</taxon>
        <taxon>Tracheophyta</taxon>
        <taxon>Spermatophyta</taxon>
        <taxon>Magnoliopsida</taxon>
        <taxon>eudicotyledons</taxon>
        <taxon>Gunneridae</taxon>
        <taxon>Pentapetalae</taxon>
        <taxon>rosids</taxon>
        <taxon>fabids</taxon>
        <taxon>Fabales</taxon>
        <taxon>Fabaceae</taxon>
        <taxon>Caesalpinioideae</taxon>
        <taxon>mimosoid clade</taxon>
        <taxon>Acacieae</taxon>
        <taxon>Acacia</taxon>
    </lineage>
</organism>
<dbReference type="AlphaFoldDB" id="A0AAE1IP88"/>
<dbReference type="Gene3D" id="3.40.1810.10">
    <property type="entry name" value="Transcription factor, MADS-box"/>
    <property type="match status" value="1"/>
</dbReference>
<feature type="domain" description="MADS-box" evidence="8">
    <location>
        <begin position="1"/>
        <end position="61"/>
    </location>
</feature>
<keyword evidence="5" id="KW-0539">Nucleus</keyword>
<dbReference type="InterPro" id="IPR036879">
    <property type="entry name" value="TF_MADSbox_sf"/>
</dbReference>
<evidence type="ECO:0000313" key="11">
    <source>
        <dbReference type="Proteomes" id="UP001293593"/>
    </source>
</evidence>
<dbReference type="PROSITE" id="PS51297">
    <property type="entry name" value="K_BOX"/>
    <property type="match status" value="1"/>
</dbReference>
<evidence type="ECO:0000256" key="4">
    <source>
        <dbReference type="ARBA" id="ARBA00023163"/>
    </source>
</evidence>
<dbReference type="InterPro" id="IPR033896">
    <property type="entry name" value="MEF2-like_N"/>
</dbReference>
<keyword evidence="6" id="KW-0175">Coiled coil</keyword>
<dbReference type="GO" id="GO:0046983">
    <property type="term" value="F:protein dimerization activity"/>
    <property type="evidence" value="ECO:0007669"/>
    <property type="project" value="InterPro"/>
</dbReference>
<evidence type="ECO:0000259" key="9">
    <source>
        <dbReference type="PROSITE" id="PS51297"/>
    </source>
</evidence>
<comment type="subcellular location">
    <subcellularLocation>
        <location evidence="1">Nucleus</location>
    </subcellularLocation>
</comment>
<dbReference type="GO" id="GO:0003700">
    <property type="term" value="F:DNA-binding transcription factor activity"/>
    <property type="evidence" value="ECO:0007669"/>
    <property type="project" value="InterPro"/>
</dbReference>
<dbReference type="PROSITE" id="PS00350">
    <property type="entry name" value="MADS_BOX_1"/>
    <property type="match status" value="1"/>
</dbReference>
<protein>
    <submittedName>
        <fullName evidence="10">Uncharacterized protein</fullName>
    </submittedName>
</protein>
<feature type="domain" description="K-box" evidence="9">
    <location>
        <begin position="85"/>
        <end position="175"/>
    </location>
</feature>
<keyword evidence="2" id="KW-0805">Transcription regulation</keyword>
<accession>A0AAE1IP88</accession>
<dbReference type="Pfam" id="PF01486">
    <property type="entry name" value="K-box"/>
    <property type="match status" value="1"/>
</dbReference>
<reference evidence="10" key="1">
    <citation type="submission" date="2023-10" db="EMBL/GenBank/DDBJ databases">
        <title>Chromosome-level genome of the transformable northern wattle, Acacia crassicarpa.</title>
        <authorList>
            <person name="Massaro I."/>
            <person name="Sinha N.R."/>
            <person name="Poethig S."/>
            <person name="Leichty A.R."/>
        </authorList>
    </citation>
    <scope>NUCLEOTIDE SEQUENCE</scope>
    <source>
        <strain evidence="10">Acra3RX</strain>
        <tissue evidence="10">Leaf</tissue>
    </source>
</reference>
<dbReference type="InterPro" id="IPR002100">
    <property type="entry name" value="TF_MADSbox"/>
</dbReference>
<keyword evidence="11" id="KW-1185">Reference proteome</keyword>
<evidence type="ECO:0000256" key="5">
    <source>
        <dbReference type="ARBA" id="ARBA00023242"/>
    </source>
</evidence>
<evidence type="ECO:0000256" key="6">
    <source>
        <dbReference type="SAM" id="Coils"/>
    </source>
</evidence>
<dbReference type="InterPro" id="IPR002487">
    <property type="entry name" value="TF_Kbox"/>
</dbReference>
<feature type="coiled-coil region" evidence="6">
    <location>
        <begin position="92"/>
        <end position="168"/>
    </location>
</feature>
<evidence type="ECO:0000256" key="7">
    <source>
        <dbReference type="SAM" id="MobiDB-lite"/>
    </source>
</evidence>
<dbReference type="PROSITE" id="PS50066">
    <property type="entry name" value="MADS_BOX_2"/>
    <property type="match status" value="1"/>
</dbReference>
<gene>
    <name evidence="10" type="ORF">QN277_014310</name>
</gene>
<dbReference type="InterPro" id="IPR050142">
    <property type="entry name" value="MADS-box/MEF2_TF"/>
</dbReference>
<comment type="caution">
    <text evidence="10">The sequence shown here is derived from an EMBL/GenBank/DDBJ whole genome shotgun (WGS) entry which is preliminary data.</text>
</comment>
<dbReference type="CDD" id="cd00265">
    <property type="entry name" value="MADS_MEF2_like"/>
    <property type="match status" value="1"/>
</dbReference>
<dbReference type="PANTHER" id="PTHR48019">
    <property type="entry name" value="SERUM RESPONSE FACTOR HOMOLOG"/>
    <property type="match status" value="1"/>
</dbReference>
<dbReference type="Proteomes" id="UP001293593">
    <property type="component" value="Unassembled WGS sequence"/>
</dbReference>
<evidence type="ECO:0000256" key="3">
    <source>
        <dbReference type="ARBA" id="ARBA00023125"/>
    </source>
</evidence>
<sequence>MTRKKIEIKKIDNITSRQVTFSKRRRGLFKKAKELATLCDAEIGLIVFSSTGKLYDYASSSMQQLTQRHDMYLDIHRSDQPGINLQIGSEGYNRLCHEIEDKTRELRQLKGEELQELTIQELQKLEELLRMSLISISKAKDEVNVKEIRELKKQEKQLMVDNSRLEQVIHEQGRSSDSMILSSSPDCPQHTEDFDTSLKLGFH</sequence>
<dbReference type="PRINTS" id="PR00404">
    <property type="entry name" value="MADSDOMAIN"/>
</dbReference>
<name>A0AAE1IP88_9FABA</name>
<dbReference type="EMBL" id="JAWXYG010000020">
    <property type="protein sequence ID" value="KAK4252764.1"/>
    <property type="molecule type" value="Genomic_DNA"/>
</dbReference>
<evidence type="ECO:0000259" key="8">
    <source>
        <dbReference type="PROSITE" id="PS50066"/>
    </source>
</evidence>
<feature type="region of interest" description="Disordered" evidence="7">
    <location>
        <begin position="171"/>
        <end position="203"/>
    </location>
</feature>
<proteinExistence type="predicted"/>
<evidence type="ECO:0000256" key="2">
    <source>
        <dbReference type="ARBA" id="ARBA00023015"/>
    </source>
</evidence>
<keyword evidence="3" id="KW-0238">DNA-binding</keyword>
<feature type="compositionally biased region" description="Low complexity" evidence="7">
    <location>
        <begin position="175"/>
        <end position="184"/>
    </location>
</feature>
<evidence type="ECO:0000256" key="1">
    <source>
        <dbReference type="ARBA" id="ARBA00004123"/>
    </source>
</evidence>
<dbReference type="SUPFAM" id="SSF55455">
    <property type="entry name" value="SRF-like"/>
    <property type="match status" value="1"/>
</dbReference>
<dbReference type="GO" id="GO:0000977">
    <property type="term" value="F:RNA polymerase II transcription regulatory region sequence-specific DNA binding"/>
    <property type="evidence" value="ECO:0007669"/>
    <property type="project" value="InterPro"/>
</dbReference>
<dbReference type="GO" id="GO:0045944">
    <property type="term" value="P:positive regulation of transcription by RNA polymerase II"/>
    <property type="evidence" value="ECO:0007669"/>
    <property type="project" value="InterPro"/>
</dbReference>
<dbReference type="SMART" id="SM00432">
    <property type="entry name" value="MADS"/>
    <property type="match status" value="1"/>
</dbReference>
<dbReference type="GO" id="GO:0005634">
    <property type="term" value="C:nucleus"/>
    <property type="evidence" value="ECO:0007669"/>
    <property type="project" value="UniProtKB-SubCell"/>
</dbReference>
<keyword evidence="4" id="KW-0804">Transcription</keyword>
<dbReference type="Pfam" id="PF00319">
    <property type="entry name" value="SRF-TF"/>
    <property type="match status" value="1"/>
</dbReference>